<comment type="subcellular location">
    <subcellularLocation>
        <location evidence="1">Nucleus</location>
    </subcellularLocation>
</comment>
<evidence type="ECO:0000256" key="4">
    <source>
        <dbReference type="RuleBase" id="RU004020"/>
    </source>
</evidence>
<keyword evidence="6" id="KW-0346">Stress response</keyword>
<dbReference type="GO" id="GO:0043565">
    <property type="term" value="F:sequence-specific DNA binding"/>
    <property type="evidence" value="ECO:0007669"/>
    <property type="project" value="InterPro"/>
</dbReference>
<dbReference type="SMART" id="SM00415">
    <property type="entry name" value="HSF"/>
    <property type="match status" value="1"/>
</dbReference>
<evidence type="ECO:0000313" key="6">
    <source>
        <dbReference type="EMBL" id="KAJ2689625.1"/>
    </source>
</evidence>
<dbReference type="Gene3D" id="1.10.10.10">
    <property type="entry name" value="Winged helix-like DNA-binding domain superfamily/Winged helix DNA-binding domain"/>
    <property type="match status" value="1"/>
</dbReference>
<evidence type="ECO:0000259" key="5">
    <source>
        <dbReference type="SMART" id="SM00415"/>
    </source>
</evidence>
<dbReference type="InterPro" id="IPR036388">
    <property type="entry name" value="WH-like_DNA-bd_sf"/>
</dbReference>
<gene>
    <name evidence="6" type="primary">CTA8_3</name>
    <name evidence="6" type="ORF">IWW39_001331</name>
</gene>
<name>A0A9W8GNB6_9FUNG</name>
<dbReference type="InterPro" id="IPR036390">
    <property type="entry name" value="WH_DNA-bd_sf"/>
</dbReference>
<evidence type="ECO:0000256" key="1">
    <source>
        <dbReference type="ARBA" id="ARBA00004123"/>
    </source>
</evidence>
<dbReference type="GO" id="GO:0005634">
    <property type="term" value="C:nucleus"/>
    <property type="evidence" value="ECO:0007669"/>
    <property type="project" value="UniProtKB-SubCell"/>
</dbReference>
<comment type="similarity">
    <text evidence="4">Belongs to the HSF family.</text>
</comment>
<keyword evidence="3" id="KW-0539">Nucleus</keyword>
<dbReference type="OrthoDB" id="60033at2759"/>
<dbReference type="Proteomes" id="UP001151516">
    <property type="component" value="Unassembled WGS sequence"/>
</dbReference>
<keyword evidence="7" id="KW-1185">Reference proteome</keyword>
<accession>A0A9W8GNB6</accession>
<evidence type="ECO:0000256" key="2">
    <source>
        <dbReference type="ARBA" id="ARBA00023125"/>
    </source>
</evidence>
<keyword evidence="2" id="KW-0238">DNA-binding</keyword>
<reference evidence="6" key="1">
    <citation type="submission" date="2022-07" db="EMBL/GenBank/DDBJ databases">
        <title>Phylogenomic reconstructions and comparative analyses of Kickxellomycotina fungi.</title>
        <authorList>
            <person name="Reynolds N.K."/>
            <person name="Stajich J.E."/>
            <person name="Barry K."/>
            <person name="Grigoriev I.V."/>
            <person name="Crous P."/>
            <person name="Smith M.E."/>
        </authorList>
    </citation>
    <scope>NUCLEOTIDE SEQUENCE</scope>
    <source>
        <strain evidence="6">CBS 109367</strain>
    </source>
</reference>
<sequence>MPRRPEMAFKYAIYSNEGNRSWIRWSETGDKLLMGSWELLINALNGLGFGATQRTSVMKNFYSYGFKLESDSRSRMLDENGVEWIILQHDHFVRGRPDLLKKIKRRTPPPHDNSSLPL</sequence>
<dbReference type="InterPro" id="IPR000232">
    <property type="entry name" value="HSF_DNA-bd"/>
</dbReference>
<organism evidence="6 7">
    <name type="scientific">Coemansia spiralis</name>
    <dbReference type="NCBI Taxonomy" id="417178"/>
    <lineage>
        <taxon>Eukaryota</taxon>
        <taxon>Fungi</taxon>
        <taxon>Fungi incertae sedis</taxon>
        <taxon>Zoopagomycota</taxon>
        <taxon>Kickxellomycotina</taxon>
        <taxon>Kickxellomycetes</taxon>
        <taxon>Kickxellales</taxon>
        <taxon>Kickxellaceae</taxon>
        <taxon>Coemansia</taxon>
    </lineage>
</organism>
<dbReference type="SUPFAM" id="SSF46785">
    <property type="entry name" value="Winged helix' DNA-binding domain"/>
    <property type="match status" value="1"/>
</dbReference>
<dbReference type="EMBL" id="JANBTX010000022">
    <property type="protein sequence ID" value="KAJ2689625.1"/>
    <property type="molecule type" value="Genomic_DNA"/>
</dbReference>
<dbReference type="Pfam" id="PF00447">
    <property type="entry name" value="HSF_DNA-bind"/>
    <property type="match status" value="1"/>
</dbReference>
<comment type="caution">
    <text evidence="6">The sequence shown here is derived from an EMBL/GenBank/DDBJ whole genome shotgun (WGS) entry which is preliminary data.</text>
</comment>
<evidence type="ECO:0000313" key="7">
    <source>
        <dbReference type="Proteomes" id="UP001151516"/>
    </source>
</evidence>
<dbReference type="GO" id="GO:0003700">
    <property type="term" value="F:DNA-binding transcription factor activity"/>
    <property type="evidence" value="ECO:0007669"/>
    <property type="project" value="InterPro"/>
</dbReference>
<feature type="domain" description="HSF-type DNA-binding" evidence="5">
    <location>
        <begin position="2"/>
        <end position="106"/>
    </location>
</feature>
<evidence type="ECO:0000256" key="3">
    <source>
        <dbReference type="ARBA" id="ARBA00023242"/>
    </source>
</evidence>
<proteinExistence type="inferred from homology"/>
<dbReference type="AlphaFoldDB" id="A0A9W8GNB6"/>
<protein>
    <submittedName>
        <fullName evidence="6">Heat shock transcription factor</fullName>
    </submittedName>
</protein>